<organism evidence="2 3">
    <name type="scientific">Fundidesulfovibrio magnetotacticus</name>
    <dbReference type="NCBI Taxonomy" id="2730080"/>
    <lineage>
        <taxon>Bacteria</taxon>
        <taxon>Pseudomonadati</taxon>
        <taxon>Thermodesulfobacteriota</taxon>
        <taxon>Desulfovibrionia</taxon>
        <taxon>Desulfovibrionales</taxon>
        <taxon>Desulfovibrionaceae</taxon>
        <taxon>Fundidesulfovibrio</taxon>
    </lineage>
</organism>
<keyword evidence="3" id="KW-1185">Reference proteome</keyword>
<sequence>MIVAAPRLRALALLAVLPLLAACAAPATRARVEASAGPDALEPAHFFLRHGHVDADPAAHENHRQRVALAKALEAHGLTRAASPEQCDVIVSLRFGLVAEETPHQGAALEHLFVLDLRAMDALAERAGRPARQLWRVTASAHAHVDQREAVFRALLAAAAPRMGSNGEWDLVVRRTPVTGEFDVSPAP</sequence>
<evidence type="ECO:0000256" key="1">
    <source>
        <dbReference type="SAM" id="SignalP"/>
    </source>
</evidence>
<evidence type="ECO:0000313" key="2">
    <source>
        <dbReference type="EMBL" id="GFK93467.1"/>
    </source>
</evidence>
<dbReference type="RefSeq" id="WP_173082513.1">
    <property type="nucleotide sequence ID" value="NZ_BLTE01000004.1"/>
</dbReference>
<proteinExistence type="predicted"/>
<feature type="chain" id="PRO_5028814885" description="DUF4136 domain-containing protein" evidence="1">
    <location>
        <begin position="22"/>
        <end position="188"/>
    </location>
</feature>
<keyword evidence="1" id="KW-0732">Signal</keyword>
<evidence type="ECO:0000313" key="3">
    <source>
        <dbReference type="Proteomes" id="UP000494245"/>
    </source>
</evidence>
<dbReference type="PROSITE" id="PS51257">
    <property type="entry name" value="PROKAR_LIPOPROTEIN"/>
    <property type="match status" value="1"/>
</dbReference>
<evidence type="ECO:0008006" key="4">
    <source>
        <dbReference type="Google" id="ProtNLM"/>
    </source>
</evidence>
<dbReference type="Proteomes" id="UP000494245">
    <property type="component" value="Unassembled WGS sequence"/>
</dbReference>
<gene>
    <name evidence="2" type="ORF">NNJEOMEG_01300</name>
</gene>
<reference evidence="2 3" key="2">
    <citation type="submission" date="2020-05" db="EMBL/GenBank/DDBJ databases">
        <title>Draft genome sequence of Desulfovibrio sp. strainFSS-1.</title>
        <authorList>
            <person name="Shimoshige H."/>
            <person name="Kobayashi H."/>
            <person name="Maekawa T."/>
        </authorList>
    </citation>
    <scope>NUCLEOTIDE SEQUENCE [LARGE SCALE GENOMIC DNA]</scope>
    <source>
        <strain evidence="2 3">SIID29052-01</strain>
    </source>
</reference>
<dbReference type="AlphaFoldDB" id="A0A6V8LUX8"/>
<accession>A0A6V8LUX8</accession>
<protein>
    <recommendedName>
        <fullName evidence="4">DUF4136 domain-containing protein</fullName>
    </recommendedName>
</protein>
<comment type="caution">
    <text evidence="2">The sequence shown here is derived from an EMBL/GenBank/DDBJ whole genome shotgun (WGS) entry which is preliminary data.</text>
</comment>
<reference evidence="2 3" key="1">
    <citation type="submission" date="2020-04" db="EMBL/GenBank/DDBJ databases">
        <authorList>
            <consortium name="Desulfovibrio sp. FSS-1 genome sequencing consortium"/>
            <person name="Shimoshige H."/>
            <person name="Kobayashi H."/>
            <person name="Maekawa T."/>
        </authorList>
    </citation>
    <scope>NUCLEOTIDE SEQUENCE [LARGE SCALE GENOMIC DNA]</scope>
    <source>
        <strain evidence="2 3">SIID29052-01</strain>
    </source>
</reference>
<feature type="signal peptide" evidence="1">
    <location>
        <begin position="1"/>
        <end position="21"/>
    </location>
</feature>
<name>A0A6V8LUX8_9BACT</name>
<dbReference type="EMBL" id="BLTE01000004">
    <property type="protein sequence ID" value="GFK93467.1"/>
    <property type="molecule type" value="Genomic_DNA"/>
</dbReference>